<dbReference type="KEGG" id="vg:912052"/>
<evidence type="ECO:0000313" key="1">
    <source>
        <dbReference type="EMBL" id="AAC59065.1"/>
    </source>
</evidence>
<protein>
    <submittedName>
        <fullName evidence="1">Uncharacterized protein</fullName>
    </submittedName>
</protein>
<keyword evidence="2" id="KW-1185">Reference proteome</keyword>
<reference evidence="1 2" key="1">
    <citation type="journal article" date="1997" name="Virology">
        <title>The sequence of the Orgyia pseudotsugata multinucleocapsid nuclear polyhedrosis virus genome.</title>
        <authorList>
            <person name="Ahrens C.H."/>
            <person name="Russell R.L."/>
            <person name="Funk C.J."/>
            <person name="Evans J.T."/>
            <person name="Harwood S.H."/>
            <person name="Rohrmann G.F."/>
        </authorList>
    </citation>
    <scope>NUCLEOTIDE SEQUENCE [LARGE SCALE GENOMIC DNA]</scope>
</reference>
<dbReference type="EMBL" id="U75930">
    <property type="protein sequence ID" value="AAC59065.1"/>
    <property type="molecule type" value="Genomic_DNA"/>
</dbReference>
<dbReference type="PIR" id="T10335">
    <property type="entry name" value="T10335"/>
</dbReference>
<dbReference type="GeneID" id="912052"/>
<organismHost>
    <name type="scientific">Orgyia pseudotsugata</name>
    <name type="common">Douglas-fir tussock moth</name>
    <dbReference type="NCBI Taxonomy" id="33414"/>
</organismHost>
<sequence>MSPSSTDNLFKLRRSERFCGRTNANSLLPSAHTASACSTAGRSAWRSLLRDVGHAVGHVS</sequence>
<organism evidence="1 2">
    <name type="scientific">Orgyia pseudotsugata multicapsid polyhedrosis virus</name>
    <name type="common">OpMNPV</name>
    <dbReference type="NCBI Taxonomy" id="262177"/>
    <lineage>
        <taxon>Viruses</taxon>
        <taxon>Viruses incertae sedis</taxon>
        <taxon>Naldaviricetes</taxon>
        <taxon>Lefavirales</taxon>
        <taxon>Baculoviridae</taxon>
        <taxon>Alphabaculovirus</taxon>
        <taxon>Alphabaculovirus orpseudotsugatae</taxon>
    </lineage>
</organism>
<dbReference type="RefSeq" id="NP_046222.1">
    <property type="nucleotide sequence ID" value="NC_001875.2"/>
</dbReference>
<name>O10320_NPVOP</name>
<evidence type="ECO:0000313" key="2">
    <source>
        <dbReference type="Proteomes" id="UP000009248"/>
    </source>
</evidence>
<dbReference type="Proteomes" id="UP000009248">
    <property type="component" value="Segment"/>
</dbReference>
<accession>O10320</accession>
<proteinExistence type="predicted"/>